<accession>A0A0K8RLK5</accession>
<proteinExistence type="evidence at transcript level"/>
<dbReference type="AlphaFoldDB" id="A0A0K8RLK5"/>
<name>A0A0K8RLK5_IXORI</name>
<evidence type="ECO:0000313" key="1">
    <source>
        <dbReference type="EMBL" id="JAA71768.1"/>
    </source>
</evidence>
<reference evidence="1" key="1">
    <citation type="submission" date="2012-12" db="EMBL/GenBank/DDBJ databases">
        <title>Identification and characterization of a phenylalanine ammonia-lyase gene family in Isatis indigotica Fort.</title>
        <authorList>
            <person name="Liu Q."/>
            <person name="Chen J."/>
            <person name="Zhou X."/>
            <person name="Di P."/>
            <person name="Xiao Y."/>
            <person name="Xuan H."/>
            <person name="Zhang L."/>
            <person name="Chen W."/>
        </authorList>
    </citation>
    <scope>NUCLEOTIDE SEQUENCE</scope>
    <source>
        <tissue evidence="1">Salivary gland</tissue>
    </source>
</reference>
<sequence length="187" mass="21524">MDKRKGGSEESSSDGLGRRLVTEADEYSSRLQHRCLSHRTSTHSWPSFYISIAAFFLSAFFVERVREFTSGTEANSRRHCAWREPLLERWWRSPDVVTRVLHFLMGLAQRHTQHDGNRNQSMKTPLQSSSGSYASNRCHLYFCSQLQSLLHFLVCTEWQTSCWMACCRCCVLTMALILPALLDAHST</sequence>
<protein>
    <submittedName>
        <fullName evidence="1">Putative spatzle 3</fullName>
    </submittedName>
</protein>
<dbReference type="EMBL" id="GADI01002040">
    <property type="protein sequence ID" value="JAA71768.1"/>
    <property type="molecule type" value="mRNA"/>
</dbReference>
<organism evidence="1">
    <name type="scientific">Ixodes ricinus</name>
    <name type="common">Common tick</name>
    <name type="synonym">Acarus ricinus</name>
    <dbReference type="NCBI Taxonomy" id="34613"/>
    <lineage>
        <taxon>Eukaryota</taxon>
        <taxon>Metazoa</taxon>
        <taxon>Ecdysozoa</taxon>
        <taxon>Arthropoda</taxon>
        <taxon>Chelicerata</taxon>
        <taxon>Arachnida</taxon>
        <taxon>Acari</taxon>
        <taxon>Parasitiformes</taxon>
        <taxon>Ixodida</taxon>
        <taxon>Ixodoidea</taxon>
        <taxon>Ixodidae</taxon>
        <taxon>Ixodinae</taxon>
        <taxon>Ixodes</taxon>
    </lineage>
</organism>